<keyword evidence="2" id="KW-0812">Transmembrane</keyword>
<sequence length="1317" mass="145023">MRIAGGTISPDNEEDSLTIVKAVTSQTELVRQDKTSSISSFDVLSNGDFIIALKFGSFLFKLKTDGTWERFIDVKMPSSVLINSKDEIHVAHEMFVSKVVDGKLVRIVGSDATTTSYSNPLETRFVSIDSLCFGETEDEIYFTEPTRFVWKVKGNTLTKVAGGLGDGLPATEAKIQEVSSFFVSVEGEMVIADTQDHVIRKVSKEGIISTLYGIPGVSGYNTESDASKTLFNQPKDIHYTNDGDLYVFDSKNNLIRRISKGIITTIVGSKYNISTIAGGETLLSPDELPIGRPLSMDYYQNYLFVVDGMSGLIKRLSLIEGEPSKVVEVIAGVSGFVGWFESQMATQQKISPHALTVSKKSGQVYFVETFGNEIKKIDSSGRIVLVASNSRNNERCQVDSETTVENPGFLQIQDLFHSSEGSEEYLYVVETHNHWIRKIELSSGNITIVAGKCGKSGDADDSVVESNDLLTNPSSVFVKYDSKSGKTIVYITDTYNIRKVENGIVTIIAGKGVDLPVIDGYIATNVSIVPHKIFVNHNNEILFTELSFDGVRKITSEGKIFSIPSSKITLPYSLIQFENSADIYVASVQSNIIFKIDGNGQVTNSFGNGEKFYFGNGKPAIQSQSTPHHIHVTSKNGRDIVTLVDHLEYPKIRTIANSIITHTLGVKSAISTHKYLDDLPLNKVKLENHPNIMAQRVGNDVYFTQDDTIYKFSSATGKVIRVAGTRHHYYGDGSLATSALLYHPLSVFYSNQLEMVLIADTKNQRIRAINKKGIISTLVGMDSSAIINTFIEEPLAIFERNGLIYFSTGSEVKKVNIEEKKMETVLGSGVTGVSDIRNRTATDIQLDFPEGLYVTEDDKLYVADANNNRILKVVGDMVEIVTQGADYFIRPSSIAVNSKEEIYMTDMLDGKVKRISPNGNISTVFEVYGPQHLILSKSDDIYVTHLPGSLSKFSEGKLTLLVGNITVSANDLSDPTRFHFTFLNGLSFGETEQDILFTEPKKGLIRKLSNGLVKTIGGGIGDGLPANQALLYDPGSFIVTPEDEILIADSGHHVIRKVSKNGIMSTLYGIPGVHGYNDETDASKALLNSPTHMSLTKNGDLFFVDQRNFIIRKISKGIISTVIGKPHQHSFIREGSKGKDTLLSYPASILANDQYVLFTEHSSSGIFKLLWREENAIVERIAGFDFGYNGDGDAKPTRLTFSRSLSFSSDGLSVYFTDDESDRIRMLTPYCSNSDYKVSDTMQACVLTPIVNPLPVYSPQVQASSGHSYILALVSISLISFSVLLVTLIGTVYHIRKNTKNYHHTLENGETPQSNFH</sequence>
<dbReference type="SUPFAM" id="SSF101898">
    <property type="entry name" value="NHL repeat"/>
    <property type="match status" value="1"/>
</dbReference>
<keyword evidence="2" id="KW-0472">Membrane</keyword>
<evidence type="ECO:0000259" key="3">
    <source>
        <dbReference type="Pfam" id="PF25021"/>
    </source>
</evidence>
<dbReference type="SUPFAM" id="SSF63825">
    <property type="entry name" value="YWTD domain"/>
    <property type="match status" value="2"/>
</dbReference>
<protein>
    <submittedName>
        <fullName evidence="4">Predicted protein</fullName>
    </submittedName>
</protein>
<keyword evidence="2" id="KW-1133">Transmembrane helix</keyword>
<evidence type="ECO:0000313" key="4">
    <source>
        <dbReference type="EMBL" id="EFC45199.1"/>
    </source>
</evidence>
<keyword evidence="1" id="KW-0677">Repeat</keyword>
<dbReference type="STRING" id="5762.D2VDA4"/>
<dbReference type="InterPro" id="IPR011042">
    <property type="entry name" value="6-blade_b-propeller_TolB-like"/>
</dbReference>
<dbReference type="Gene3D" id="2.120.10.30">
    <property type="entry name" value="TolB, C-terminal domain"/>
    <property type="match status" value="6"/>
</dbReference>
<dbReference type="OrthoDB" id="654191at2759"/>
<keyword evidence="5" id="KW-1185">Reference proteome</keyword>
<feature type="transmembrane region" description="Helical" evidence="2">
    <location>
        <begin position="1269"/>
        <end position="1293"/>
    </location>
</feature>
<dbReference type="KEGG" id="ngr:NAEGRDRAFT_48564"/>
<dbReference type="InParanoid" id="D2VDA4"/>
<organism evidence="5">
    <name type="scientific">Naegleria gruberi</name>
    <name type="common">Amoeba</name>
    <dbReference type="NCBI Taxonomy" id="5762"/>
    <lineage>
        <taxon>Eukaryota</taxon>
        <taxon>Discoba</taxon>
        <taxon>Heterolobosea</taxon>
        <taxon>Tetramitia</taxon>
        <taxon>Eutetramitia</taxon>
        <taxon>Vahlkampfiidae</taxon>
        <taxon>Naegleria</taxon>
    </lineage>
</organism>
<reference evidence="4 5" key="1">
    <citation type="journal article" date="2010" name="Cell">
        <title>The genome of Naegleria gruberi illuminates early eukaryotic versatility.</title>
        <authorList>
            <person name="Fritz-Laylin L.K."/>
            <person name="Prochnik S.E."/>
            <person name="Ginger M.L."/>
            <person name="Dacks J.B."/>
            <person name="Carpenter M.L."/>
            <person name="Field M.C."/>
            <person name="Kuo A."/>
            <person name="Paredez A."/>
            <person name="Chapman J."/>
            <person name="Pham J."/>
            <person name="Shu S."/>
            <person name="Neupane R."/>
            <person name="Cipriano M."/>
            <person name="Mancuso J."/>
            <person name="Tu H."/>
            <person name="Salamov A."/>
            <person name="Lindquist E."/>
            <person name="Shapiro H."/>
            <person name="Lucas S."/>
            <person name="Grigoriev I.V."/>
            <person name="Cande W.Z."/>
            <person name="Fulton C."/>
            <person name="Rokhsar D.S."/>
            <person name="Dawson S.C."/>
        </authorList>
    </citation>
    <scope>NUCLEOTIDE SEQUENCE [LARGE SCALE GENOMIC DNA]</scope>
    <source>
        <strain evidence="4 5">NEG-M</strain>
    </source>
</reference>
<dbReference type="SUPFAM" id="SSF63829">
    <property type="entry name" value="Calcium-dependent phosphotriesterase"/>
    <property type="match status" value="2"/>
</dbReference>
<dbReference type="PANTHER" id="PTHR46388">
    <property type="entry name" value="NHL REPEAT-CONTAINING PROTEIN 2"/>
    <property type="match status" value="1"/>
</dbReference>
<dbReference type="RefSeq" id="XP_002677943.1">
    <property type="nucleotide sequence ID" value="XM_002677897.1"/>
</dbReference>
<evidence type="ECO:0000313" key="5">
    <source>
        <dbReference type="Proteomes" id="UP000006671"/>
    </source>
</evidence>
<dbReference type="EMBL" id="GG738864">
    <property type="protein sequence ID" value="EFC45199.1"/>
    <property type="molecule type" value="Genomic_DNA"/>
</dbReference>
<dbReference type="InterPro" id="IPR001258">
    <property type="entry name" value="NHL_repeat"/>
</dbReference>
<evidence type="ECO:0000256" key="2">
    <source>
        <dbReference type="SAM" id="Phobius"/>
    </source>
</evidence>
<dbReference type="InterPro" id="IPR056822">
    <property type="entry name" value="TEN_NHL"/>
</dbReference>
<feature type="domain" description="Teneurin NHL" evidence="3">
    <location>
        <begin position="225"/>
        <end position="402"/>
    </location>
</feature>
<dbReference type="VEuPathDB" id="AmoebaDB:NAEGRDRAFT_48564"/>
<name>D2VDA4_NAEGR</name>
<dbReference type="Pfam" id="PF01436">
    <property type="entry name" value="NHL"/>
    <property type="match status" value="1"/>
</dbReference>
<dbReference type="GeneID" id="8850331"/>
<dbReference type="Pfam" id="PF25021">
    <property type="entry name" value="TEN_NHL"/>
    <property type="match status" value="1"/>
</dbReference>
<dbReference type="PANTHER" id="PTHR46388:SF2">
    <property type="entry name" value="NHL REPEAT-CONTAINING PROTEIN 2"/>
    <property type="match status" value="1"/>
</dbReference>
<evidence type="ECO:0000256" key="1">
    <source>
        <dbReference type="ARBA" id="ARBA00022737"/>
    </source>
</evidence>
<proteinExistence type="predicted"/>
<gene>
    <name evidence="4" type="ORF">NAEGRDRAFT_48564</name>
</gene>
<accession>D2VDA4</accession>
<dbReference type="Proteomes" id="UP000006671">
    <property type="component" value="Unassembled WGS sequence"/>
</dbReference>